<evidence type="ECO:0000313" key="3">
    <source>
        <dbReference type="EMBL" id="CAK7220009.1"/>
    </source>
</evidence>
<gene>
    <name evidence="3" type="ORF">SEUCBS140593_004088</name>
</gene>
<dbReference type="PANTHER" id="PTHR21357:SF4">
    <property type="entry name" value="FAM172 FAMILY PROTEIN HOMOLOG CG10038"/>
    <property type="match status" value="1"/>
</dbReference>
<dbReference type="Proteomes" id="UP001642482">
    <property type="component" value="Unassembled WGS sequence"/>
</dbReference>
<sequence length="463" mass="51150">MFRRLWTGLPDTPKFPADLEKLGYFVNDDSEIRNIKDPKYYFKYFIDRNMYYNDSQRFSFSTAIQKIVLERLAALGVRPIRLPLGAREDEPHVLVLATDDLATADRVHLFIGETAQDLGILAHRVVGCGGGIEQGSILSMVRKVRDPDAVNENGEKVGPPAILIANPGELFWWPDAHRSLSLPSVEGMPRPSAAHLSPRKFPENTIPGHETANAHVANVFHDLLTRPSTENNQGITVPRITAIAIAGGADAIETFLDHPDRWQRWGPHMDSLVLLGGLYEQHHVQTDAFRTFLRQRARAYIASEAAVDTPIASPDGNEQAARATKFGCPVHSAGTCWLTELMFIEAQDKILAWGRMVAADRAYINPNIDITYAETILGKEDTTWANFEEEDAPSWGEGGDETMIDAGENKENEGVSGPALGDADKVMKNGKGELNGAEDANNEEAGTVEEIKEKLEDVTLEEK</sequence>
<dbReference type="PANTHER" id="PTHR21357">
    <property type="entry name" value="FAM172 FAMILY PROTEIN HOMOLOG CG10038"/>
    <property type="match status" value="1"/>
</dbReference>
<comment type="caution">
    <text evidence="3">The sequence shown here is derived from an EMBL/GenBank/DDBJ whole genome shotgun (WGS) entry which is preliminary data.</text>
</comment>
<feature type="region of interest" description="Disordered" evidence="1">
    <location>
        <begin position="390"/>
        <end position="463"/>
    </location>
</feature>
<feature type="compositionally biased region" description="Basic and acidic residues" evidence="1">
    <location>
        <begin position="422"/>
        <end position="431"/>
    </location>
</feature>
<accession>A0ABP0BK81</accession>
<dbReference type="InterPro" id="IPR053858">
    <property type="entry name" value="Arb2_dom"/>
</dbReference>
<dbReference type="Pfam" id="PF22749">
    <property type="entry name" value="Arb2"/>
    <property type="match status" value="1"/>
</dbReference>
<feature type="compositionally biased region" description="Acidic residues" evidence="1">
    <location>
        <begin position="390"/>
        <end position="403"/>
    </location>
</feature>
<proteinExistence type="predicted"/>
<dbReference type="EMBL" id="CAWUHD010000034">
    <property type="protein sequence ID" value="CAK7220009.1"/>
    <property type="molecule type" value="Genomic_DNA"/>
</dbReference>
<feature type="domain" description="Arb2" evidence="2">
    <location>
        <begin position="15"/>
        <end position="305"/>
    </location>
</feature>
<reference evidence="3 4" key="1">
    <citation type="submission" date="2024-01" db="EMBL/GenBank/DDBJ databases">
        <authorList>
            <person name="Allen C."/>
            <person name="Tagirdzhanova G."/>
        </authorList>
    </citation>
    <scope>NUCLEOTIDE SEQUENCE [LARGE SCALE GENOMIC DNA]</scope>
</reference>
<dbReference type="InterPro" id="IPR048263">
    <property type="entry name" value="Arb2"/>
</dbReference>
<evidence type="ECO:0000313" key="4">
    <source>
        <dbReference type="Proteomes" id="UP001642482"/>
    </source>
</evidence>
<evidence type="ECO:0000256" key="1">
    <source>
        <dbReference type="SAM" id="MobiDB-lite"/>
    </source>
</evidence>
<keyword evidence="4" id="KW-1185">Reference proteome</keyword>
<protein>
    <recommendedName>
        <fullName evidence="2">Arb2 domain-containing protein</fullName>
    </recommendedName>
</protein>
<organism evidence="3 4">
    <name type="scientific">Sporothrix eucalyptigena</name>
    <dbReference type="NCBI Taxonomy" id="1812306"/>
    <lineage>
        <taxon>Eukaryota</taxon>
        <taxon>Fungi</taxon>
        <taxon>Dikarya</taxon>
        <taxon>Ascomycota</taxon>
        <taxon>Pezizomycotina</taxon>
        <taxon>Sordariomycetes</taxon>
        <taxon>Sordariomycetidae</taxon>
        <taxon>Ophiostomatales</taxon>
        <taxon>Ophiostomataceae</taxon>
        <taxon>Sporothrix</taxon>
    </lineage>
</organism>
<evidence type="ECO:0000259" key="2">
    <source>
        <dbReference type="Pfam" id="PF22749"/>
    </source>
</evidence>
<feature type="compositionally biased region" description="Basic and acidic residues" evidence="1">
    <location>
        <begin position="449"/>
        <end position="463"/>
    </location>
</feature>
<name>A0ABP0BK81_9PEZI</name>